<dbReference type="EMBL" id="JAJVCY010000001">
    <property type="protein sequence ID" value="MCV3286711.1"/>
    <property type="molecule type" value="Genomic_DNA"/>
</dbReference>
<dbReference type="RefSeq" id="WP_263684363.1">
    <property type="nucleotide sequence ID" value="NZ_JAJVCY010000001.1"/>
</dbReference>
<sequence>MTAEESHEMAVLVNEIGVKQVLELLRAHQRQGLIFEAQDKKPKHARVKKWMRWPHDLRASFAYMLYCQEYSQKQILEYVNNEVEKRGLPKDLRVSRTALNGYIIEIEKSIGRR</sequence>
<gene>
    <name evidence="1" type="ORF">LZT28_00355</name>
</gene>
<comment type="caution">
    <text evidence="1">The sequence shown here is derived from an EMBL/GenBank/DDBJ whole genome shotgun (WGS) entry which is preliminary data.</text>
</comment>
<reference evidence="1" key="1">
    <citation type="submission" date="2022-01" db="EMBL/GenBank/DDBJ databases">
        <title>Comparison of Fish pathogen Aeromonas spp.</title>
        <authorList>
            <person name="Dubey S."/>
            <person name="Sorum H."/>
            <person name="Munangandu H.M."/>
        </authorList>
    </citation>
    <scope>NUCLEOTIDE SEQUENCE</scope>
    <source>
        <strain evidence="1">SD/21-15</strain>
    </source>
</reference>
<protein>
    <submittedName>
        <fullName evidence="1">DUF3486 family protein</fullName>
    </submittedName>
</protein>
<evidence type="ECO:0000313" key="1">
    <source>
        <dbReference type="EMBL" id="MCV3286711.1"/>
    </source>
</evidence>
<name>A0AAW5RFN4_AERME</name>
<dbReference type="Proteomes" id="UP001208651">
    <property type="component" value="Unassembled WGS sequence"/>
</dbReference>
<organism evidence="1 2">
    <name type="scientific">Aeromonas media</name>
    <dbReference type="NCBI Taxonomy" id="651"/>
    <lineage>
        <taxon>Bacteria</taxon>
        <taxon>Pseudomonadati</taxon>
        <taxon>Pseudomonadota</taxon>
        <taxon>Gammaproteobacteria</taxon>
        <taxon>Aeromonadales</taxon>
        <taxon>Aeromonadaceae</taxon>
        <taxon>Aeromonas</taxon>
    </lineage>
</organism>
<accession>A0AAW5RFN4</accession>
<proteinExistence type="predicted"/>
<evidence type="ECO:0000313" key="2">
    <source>
        <dbReference type="Proteomes" id="UP001208651"/>
    </source>
</evidence>
<dbReference type="AlphaFoldDB" id="A0AAW5RFN4"/>